<sequence>MIGDVGALRRQAVRNYSNFRMEVPTVWWRDGSVETGVGGRHVIAMQSQMYDHKWPLSAVGTASLEFRRMFTLPPKVAYKRAIAAMVGDKSRSLLVNANGVNKFR</sequence>
<organism evidence="1 2">
    <name type="scientific">Vespula pensylvanica</name>
    <name type="common">Western yellow jacket</name>
    <name type="synonym">Wasp</name>
    <dbReference type="NCBI Taxonomy" id="30213"/>
    <lineage>
        <taxon>Eukaryota</taxon>
        <taxon>Metazoa</taxon>
        <taxon>Ecdysozoa</taxon>
        <taxon>Arthropoda</taxon>
        <taxon>Hexapoda</taxon>
        <taxon>Insecta</taxon>
        <taxon>Pterygota</taxon>
        <taxon>Neoptera</taxon>
        <taxon>Endopterygota</taxon>
        <taxon>Hymenoptera</taxon>
        <taxon>Apocrita</taxon>
        <taxon>Aculeata</taxon>
        <taxon>Vespoidea</taxon>
        <taxon>Vespidae</taxon>
        <taxon>Vespinae</taxon>
        <taxon>Vespula</taxon>
    </lineage>
</organism>
<evidence type="ECO:0000313" key="1">
    <source>
        <dbReference type="EMBL" id="KAF7439165.1"/>
    </source>
</evidence>
<name>A0A834PGH4_VESPE</name>
<protein>
    <submittedName>
        <fullName evidence="1">Uncharacterized protein</fullName>
    </submittedName>
</protein>
<gene>
    <name evidence="1" type="ORF">H0235_001556</name>
</gene>
<comment type="caution">
    <text evidence="1">The sequence shown here is derived from an EMBL/GenBank/DDBJ whole genome shotgun (WGS) entry which is preliminary data.</text>
</comment>
<keyword evidence="2" id="KW-1185">Reference proteome</keyword>
<proteinExistence type="predicted"/>
<evidence type="ECO:0000313" key="2">
    <source>
        <dbReference type="Proteomes" id="UP000600918"/>
    </source>
</evidence>
<dbReference type="Proteomes" id="UP000600918">
    <property type="component" value="Unassembled WGS sequence"/>
</dbReference>
<reference evidence="1" key="1">
    <citation type="journal article" date="2020" name="G3 (Bethesda)">
        <title>High-Quality Assemblies for Three Invasive Social Wasps from the &lt;i&gt;Vespula&lt;/i&gt; Genus.</title>
        <authorList>
            <person name="Harrop T.W.R."/>
            <person name="Guhlin J."/>
            <person name="McLaughlin G.M."/>
            <person name="Permina E."/>
            <person name="Stockwell P."/>
            <person name="Gilligan J."/>
            <person name="Le Lec M.F."/>
            <person name="Gruber M.A.M."/>
            <person name="Quinn O."/>
            <person name="Lovegrove M."/>
            <person name="Duncan E.J."/>
            <person name="Remnant E.J."/>
            <person name="Van Eeckhoven J."/>
            <person name="Graham B."/>
            <person name="Knapp R.A."/>
            <person name="Langford K.W."/>
            <person name="Kronenberg Z."/>
            <person name="Press M.O."/>
            <person name="Eacker S.M."/>
            <person name="Wilson-Rankin E.E."/>
            <person name="Purcell J."/>
            <person name="Lester P.J."/>
            <person name="Dearden P.K."/>
        </authorList>
    </citation>
    <scope>NUCLEOTIDE SEQUENCE</scope>
    <source>
        <strain evidence="1">Volc-1</strain>
    </source>
</reference>
<dbReference type="AlphaFoldDB" id="A0A834PGH4"/>
<dbReference type="EMBL" id="JACSDY010000001">
    <property type="protein sequence ID" value="KAF7439165.1"/>
    <property type="molecule type" value="Genomic_DNA"/>
</dbReference>
<accession>A0A834PGH4</accession>